<dbReference type="EMBL" id="JARIHO010000011">
    <property type="protein sequence ID" value="KAJ7353018.1"/>
    <property type="molecule type" value="Genomic_DNA"/>
</dbReference>
<accession>A0AAD7AAP0</accession>
<proteinExistence type="predicted"/>
<dbReference type="Proteomes" id="UP001218218">
    <property type="component" value="Unassembled WGS sequence"/>
</dbReference>
<organism evidence="1 2">
    <name type="scientific">Mycena albidolilacea</name>
    <dbReference type="NCBI Taxonomy" id="1033008"/>
    <lineage>
        <taxon>Eukaryota</taxon>
        <taxon>Fungi</taxon>
        <taxon>Dikarya</taxon>
        <taxon>Basidiomycota</taxon>
        <taxon>Agaricomycotina</taxon>
        <taxon>Agaricomycetes</taxon>
        <taxon>Agaricomycetidae</taxon>
        <taxon>Agaricales</taxon>
        <taxon>Marasmiineae</taxon>
        <taxon>Mycenaceae</taxon>
        <taxon>Mycena</taxon>
    </lineage>
</organism>
<keyword evidence="2" id="KW-1185">Reference proteome</keyword>
<comment type="caution">
    <text evidence="1">The sequence shown here is derived from an EMBL/GenBank/DDBJ whole genome shotgun (WGS) entry which is preliminary data.</text>
</comment>
<name>A0AAD7AAP0_9AGAR</name>
<gene>
    <name evidence="1" type="ORF">DFH08DRAFT_855802</name>
</gene>
<protein>
    <recommendedName>
        <fullName evidence="3">F-box domain-containing protein</fullName>
    </recommendedName>
</protein>
<evidence type="ECO:0000313" key="2">
    <source>
        <dbReference type="Proteomes" id="UP001218218"/>
    </source>
</evidence>
<reference evidence="1" key="1">
    <citation type="submission" date="2023-03" db="EMBL/GenBank/DDBJ databases">
        <title>Massive genome expansion in bonnet fungi (Mycena s.s.) driven by repeated elements and novel gene families across ecological guilds.</title>
        <authorList>
            <consortium name="Lawrence Berkeley National Laboratory"/>
            <person name="Harder C.B."/>
            <person name="Miyauchi S."/>
            <person name="Viragh M."/>
            <person name="Kuo A."/>
            <person name="Thoen E."/>
            <person name="Andreopoulos B."/>
            <person name="Lu D."/>
            <person name="Skrede I."/>
            <person name="Drula E."/>
            <person name="Henrissat B."/>
            <person name="Morin E."/>
            <person name="Kohler A."/>
            <person name="Barry K."/>
            <person name="LaButti K."/>
            <person name="Morin E."/>
            <person name="Salamov A."/>
            <person name="Lipzen A."/>
            <person name="Mereny Z."/>
            <person name="Hegedus B."/>
            <person name="Baldrian P."/>
            <person name="Stursova M."/>
            <person name="Weitz H."/>
            <person name="Taylor A."/>
            <person name="Grigoriev I.V."/>
            <person name="Nagy L.G."/>
            <person name="Martin F."/>
            <person name="Kauserud H."/>
        </authorList>
    </citation>
    <scope>NUCLEOTIDE SEQUENCE</scope>
    <source>
        <strain evidence="1">CBHHK002</strain>
    </source>
</reference>
<dbReference type="AlphaFoldDB" id="A0AAD7AAP0"/>
<sequence length="347" mass="39199">MVLTRSATRAHNSIIRWLPNEILSAVISEASIPDLVVLCRTSRLICKIATPVLYRVISLSTVAQIEDFLQTMSLHSGLSCHVREFSFEYEVPNLALTSHLVESITAALFQFRHLECLDLLRNQSIEFTDMLHHAHFPNLRAFRYCVQSDDSAPLVAFLNRHPTITELALNKSGPFEHLAPIHLPNLECYTGTNSFIIAFKLHSRSIRRARLFWHATDEDVDTPLLHLGSAGSLHAITVIFPSTDFKERNFLRAMATHLPHVKSIGFWNACGGFPSRADTLEIATHLKEFGALSFLGFYAAEVEHNPNDEREIVLAWSAACKTLVSVYMNGRRWTPADGHWADEPYRI</sequence>
<evidence type="ECO:0008006" key="3">
    <source>
        <dbReference type="Google" id="ProtNLM"/>
    </source>
</evidence>
<evidence type="ECO:0000313" key="1">
    <source>
        <dbReference type="EMBL" id="KAJ7353018.1"/>
    </source>
</evidence>